<name>A0AAN7QY10_9MYRT</name>
<accession>A0AAN7QY10</accession>
<dbReference type="PANTHER" id="PTHR33265:SF10">
    <property type="entry name" value="OS01G0133200 PROTEIN"/>
    <property type="match status" value="1"/>
</dbReference>
<gene>
    <name evidence="1" type="ORF">SAY87_017007</name>
</gene>
<reference evidence="1 2" key="1">
    <citation type="journal article" date="2023" name="Hortic Res">
        <title>Pangenome of water caltrop reveals structural variations and asymmetric subgenome divergence after allopolyploidization.</title>
        <authorList>
            <person name="Zhang X."/>
            <person name="Chen Y."/>
            <person name="Wang L."/>
            <person name="Yuan Y."/>
            <person name="Fang M."/>
            <person name="Shi L."/>
            <person name="Lu R."/>
            <person name="Comes H.P."/>
            <person name="Ma Y."/>
            <person name="Chen Y."/>
            <person name="Huang G."/>
            <person name="Zhou Y."/>
            <person name="Zheng Z."/>
            <person name="Qiu Y."/>
        </authorList>
    </citation>
    <scope>NUCLEOTIDE SEQUENCE [LARGE SCALE GENOMIC DNA]</scope>
    <source>
        <tissue evidence="1">Roots</tissue>
    </source>
</reference>
<comment type="caution">
    <text evidence="1">The sequence shown here is derived from an EMBL/GenBank/DDBJ whole genome shotgun (WGS) entry which is preliminary data.</text>
</comment>
<sequence length="167" mass="19192">MPGKRLLVNIRKASSLLKRSIRIAKLSTRHTIHRLILLRKCSWTMNPRKSDNQYRFLREYEFSPSSSPLIFCSSRASNRRRCRGAFRSFFYLCGCLGKVTPSAAMGGGDYYYYGPLALPPEAATGDAFSGDMDFESVASDGESVDQRAEWFIEKFYKEMRMQQRQSL</sequence>
<organism evidence="1 2">
    <name type="scientific">Trapa incisa</name>
    <dbReference type="NCBI Taxonomy" id="236973"/>
    <lineage>
        <taxon>Eukaryota</taxon>
        <taxon>Viridiplantae</taxon>
        <taxon>Streptophyta</taxon>
        <taxon>Embryophyta</taxon>
        <taxon>Tracheophyta</taxon>
        <taxon>Spermatophyta</taxon>
        <taxon>Magnoliopsida</taxon>
        <taxon>eudicotyledons</taxon>
        <taxon>Gunneridae</taxon>
        <taxon>Pentapetalae</taxon>
        <taxon>rosids</taxon>
        <taxon>malvids</taxon>
        <taxon>Myrtales</taxon>
        <taxon>Lythraceae</taxon>
        <taxon>Trapa</taxon>
    </lineage>
</organism>
<dbReference type="PANTHER" id="PTHR33265">
    <property type="entry name" value="AVR9/CF-9 RAPIDLY ELICITED PROTEIN-RELATED"/>
    <property type="match status" value="1"/>
</dbReference>
<keyword evidence="2" id="KW-1185">Reference proteome</keyword>
<proteinExistence type="predicted"/>
<protein>
    <submittedName>
        <fullName evidence="1">Uncharacterized protein</fullName>
    </submittedName>
</protein>
<dbReference type="Pfam" id="PF05553">
    <property type="entry name" value="DUF761"/>
    <property type="match status" value="1"/>
</dbReference>
<dbReference type="InterPro" id="IPR008480">
    <property type="entry name" value="DUF761_pln"/>
</dbReference>
<dbReference type="Proteomes" id="UP001345219">
    <property type="component" value="Chromosome 13"/>
</dbReference>
<evidence type="ECO:0000313" key="1">
    <source>
        <dbReference type="EMBL" id="KAK4780901.1"/>
    </source>
</evidence>
<dbReference type="EMBL" id="JAXIOK010000001">
    <property type="protein sequence ID" value="KAK4780901.1"/>
    <property type="molecule type" value="Genomic_DNA"/>
</dbReference>
<dbReference type="AlphaFoldDB" id="A0AAN7QY10"/>
<evidence type="ECO:0000313" key="2">
    <source>
        <dbReference type="Proteomes" id="UP001345219"/>
    </source>
</evidence>